<dbReference type="EMBL" id="FZOB01000010">
    <property type="protein sequence ID" value="SNR85286.1"/>
    <property type="molecule type" value="Genomic_DNA"/>
</dbReference>
<dbReference type="GO" id="GO:0003735">
    <property type="term" value="F:structural constituent of ribosome"/>
    <property type="evidence" value="ECO:0007669"/>
    <property type="project" value="InterPro"/>
</dbReference>
<evidence type="ECO:0000256" key="9">
    <source>
        <dbReference type="RuleBase" id="RU003624"/>
    </source>
</evidence>
<evidence type="ECO:0000313" key="12">
    <source>
        <dbReference type="Proteomes" id="UP000198405"/>
    </source>
</evidence>
<dbReference type="PROSITE" id="PS00548">
    <property type="entry name" value="RIBOSOMAL_S3"/>
    <property type="match status" value="1"/>
</dbReference>
<dbReference type="Pfam" id="PF07650">
    <property type="entry name" value="KH_2"/>
    <property type="match status" value="1"/>
</dbReference>
<dbReference type="GO" id="GO:0003729">
    <property type="term" value="F:mRNA binding"/>
    <property type="evidence" value="ECO:0007669"/>
    <property type="project" value="UniProtKB-UniRule"/>
</dbReference>
<evidence type="ECO:0000313" key="11">
    <source>
        <dbReference type="EMBL" id="SNR85286.1"/>
    </source>
</evidence>
<dbReference type="FunFam" id="3.30.1140.32:FF:000002">
    <property type="entry name" value="30S ribosomal protein S3"/>
    <property type="match status" value="1"/>
</dbReference>
<dbReference type="GO" id="GO:0006412">
    <property type="term" value="P:translation"/>
    <property type="evidence" value="ECO:0007669"/>
    <property type="project" value="UniProtKB-UniRule"/>
</dbReference>
<dbReference type="Gene3D" id="3.30.1140.32">
    <property type="entry name" value="Ribosomal protein S3, C-terminal domain"/>
    <property type="match status" value="1"/>
</dbReference>
<proteinExistence type="inferred from homology"/>
<feature type="domain" description="KH type-2" evidence="10">
    <location>
        <begin position="40"/>
        <end position="108"/>
    </location>
</feature>
<dbReference type="SUPFAM" id="SSF54821">
    <property type="entry name" value="Ribosomal protein S3 C-terminal domain"/>
    <property type="match status" value="1"/>
</dbReference>
<keyword evidence="12" id="KW-1185">Reference proteome</keyword>
<evidence type="ECO:0000256" key="7">
    <source>
        <dbReference type="ARBA" id="ARBA00035257"/>
    </source>
</evidence>
<sequence>MGQKVHPVGFRLGITKDWESKWVAKEKGKYVNFLHEDLKIRNLIKQKYYHAGIARIDIERTLDKINIRIWAARPGLLIARKGAQVKELRRILEGLTGKSVHINIEEVKTPQLNAQLVAENVAAQLERRVAFRRAMKRVIADAMRAGAKGIKVQCAGRLGGADMARIEWYREGRVPLQTIRADIDYGTAVAQTKYGVIGVKVWIYKGDVYKDETEEILKRLEKEVKEEMARGE</sequence>
<dbReference type="GO" id="GO:0019843">
    <property type="term" value="F:rRNA binding"/>
    <property type="evidence" value="ECO:0007669"/>
    <property type="project" value="UniProtKB-UniRule"/>
</dbReference>
<comment type="subunit">
    <text evidence="8">Part of the 30S ribosomal subunit. Forms a tight complex with proteins S10 and S14.</text>
</comment>
<dbReference type="Proteomes" id="UP000198405">
    <property type="component" value="Unassembled WGS sequence"/>
</dbReference>
<dbReference type="InterPro" id="IPR005704">
    <property type="entry name" value="Ribosomal_uS3_bac-typ"/>
</dbReference>
<dbReference type="NCBIfam" id="TIGR01009">
    <property type="entry name" value="rpsC_bact"/>
    <property type="match status" value="1"/>
</dbReference>
<dbReference type="GO" id="GO:0022627">
    <property type="term" value="C:cytosolic small ribosomal subunit"/>
    <property type="evidence" value="ECO:0007669"/>
    <property type="project" value="TreeGrafter"/>
</dbReference>
<dbReference type="InterPro" id="IPR018280">
    <property type="entry name" value="Ribosomal_uS3_CS"/>
</dbReference>
<dbReference type="FunFam" id="3.30.300.20:FF:000001">
    <property type="entry name" value="30S ribosomal protein S3"/>
    <property type="match status" value="1"/>
</dbReference>
<dbReference type="InterPro" id="IPR001351">
    <property type="entry name" value="Ribosomal_uS3_C"/>
</dbReference>
<evidence type="ECO:0000256" key="8">
    <source>
        <dbReference type="HAMAP-Rule" id="MF_01309"/>
    </source>
</evidence>
<name>A0A238ZPB0_9BACT</name>
<evidence type="ECO:0000256" key="3">
    <source>
        <dbReference type="ARBA" id="ARBA00022884"/>
    </source>
</evidence>
<protein>
    <recommendedName>
        <fullName evidence="7 8">Small ribosomal subunit protein uS3</fullName>
    </recommendedName>
</protein>
<keyword evidence="5 8" id="KW-0687">Ribonucleoprotein</keyword>
<evidence type="ECO:0000256" key="4">
    <source>
        <dbReference type="ARBA" id="ARBA00022980"/>
    </source>
</evidence>
<dbReference type="Pfam" id="PF00189">
    <property type="entry name" value="Ribosomal_S3_C"/>
    <property type="match status" value="1"/>
</dbReference>
<dbReference type="OrthoDB" id="9806396at2"/>
<evidence type="ECO:0000256" key="6">
    <source>
        <dbReference type="ARBA" id="ARBA00024998"/>
    </source>
</evidence>
<gene>
    <name evidence="8" type="primary">rpsC</name>
    <name evidence="11" type="ORF">SAMN06265340_11066</name>
</gene>
<evidence type="ECO:0000256" key="2">
    <source>
        <dbReference type="ARBA" id="ARBA00022730"/>
    </source>
</evidence>
<dbReference type="InterPro" id="IPR057258">
    <property type="entry name" value="Ribosomal_uS3"/>
</dbReference>
<dbReference type="InterPro" id="IPR036419">
    <property type="entry name" value="Ribosomal_S3_C_sf"/>
</dbReference>
<dbReference type="Gene3D" id="3.30.300.20">
    <property type="match status" value="1"/>
</dbReference>
<dbReference type="PROSITE" id="PS50823">
    <property type="entry name" value="KH_TYPE_2"/>
    <property type="match status" value="1"/>
</dbReference>
<keyword evidence="4 8" id="KW-0689">Ribosomal protein</keyword>
<comment type="similarity">
    <text evidence="1 8 9">Belongs to the universal ribosomal protein uS3 family.</text>
</comment>
<dbReference type="PANTHER" id="PTHR11760">
    <property type="entry name" value="30S/40S RIBOSOMAL PROTEIN S3"/>
    <property type="match status" value="1"/>
</dbReference>
<keyword evidence="3 8" id="KW-0694">RNA-binding</keyword>
<evidence type="ECO:0000259" key="10">
    <source>
        <dbReference type="PROSITE" id="PS50823"/>
    </source>
</evidence>
<dbReference type="InterPro" id="IPR015946">
    <property type="entry name" value="KH_dom-like_a/b"/>
</dbReference>
<dbReference type="InterPro" id="IPR009019">
    <property type="entry name" value="KH_sf_prok-type"/>
</dbReference>
<dbReference type="HAMAP" id="MF_01309_B">
    <property type="entry name" value="Ribosomal_uS3_B"/>
    <property type="match status" value="1"/>
</dbReference>
<dbReference type="PANTHER" id="PTHR11760:SF19">
    <property type="entry name" value="SMALL RIBOSOMAL SUBUNIT PROTEIN US3C"/>
    <property type="match status" value="1"/>
</dbReference>
<organism evidence="11 12">
    <name type="scientific">Desulfurobacterium atlanticum</name>
    <dbReference type="NCBI Taxonomy" id="240169"/>
    <lineage>
        <taxon>Bacteria</taxon>
        <taxon>Pseudomonadati</taxon>
        <taxon>Aquificota</taxon>
        <taxon>Aquificia</taxon>
        <taxon>Desulfurobacteriales</taxon>
        <taxon>Desulfurobacteriaceae</taxon>
        <taxon>Desulfurobacterium</taxon>
    </lineage>
</organism>
<evidence type="ECO:0000256" key="5">
    <source>
        <dbReference type="ARBA" id="ARBA00023274"/>
    </source>
</evidence>
<keyword evidence="2 8" id="KW-0699">rRNA-binding</keyword>
<comment type="function">
    <text evidence="6 8">Binds the lower part of the 30S subunit head. Binds mRNA in the 70S ribosome, positioning it for translation.</text>
</comment>
<reference evidence="12" key="1">
    <citation type="submission" date="2017-06" db="EMBL/GenBank/DDBJ databases">
        <authorList>
            <person name="Varghese N."/>
            <person name="Submissions S."/>
        </authorList>
    </citation>
    <scope>NUCLEOTIDE SEQUENCE [LARGE SCALE GENOMIC DNA]</scope>
    <source>
        <strain evidence="12">DSM 15668</strain>
    </source>
</reference>
<dbReference type="AlphaFoldDB" id="A0A238ZPB0"/>
<dbReference type="CDD" id="cd02412">
    <property type="entry name" value="KH-II_30S_S3"/>
    <property type="match status" value="1"/>
</dbReference>
<dbReference type="SUPFAM" id="SSF54814">
    <property type="entry name" value="Prokaryotic type KH domain (KH-domain type II)"/>
    <property type="match status" value="1"/>
</dbReference>
<dbReference type="RefSeq" id="WP_089323420.1">
    <property type="nucleotide sequence ID" value="NZ_FZOB01000010.1"/>
</dbReference>
<evidence type="ECO:0000256" key="1">
    <source>
        <dbReference type="ARBA" id="ARBA00010761"/>
    </source>
</evidence>
<accession>A0A238ZPB0</accession>
<dbReference type="InterPro" id="IPR004044">
    <property type="entry name" value="KH_dom_type_2"/>
</dbReference>